<dbReference type="InterPro" id="IPR028133">
    <property type="entry name" value="Dynamitin"/>
</dbReference>
<feature type="region of interest" description="Disordered" evidence="4">
    <location>
        <begin position="1"/>
        <end position="116"/>
    </location>
</feature>
<dbReference type="AlphaFoldDB" id="A0A6G1K4E8"/>
<keyword evidence="6" id="KW-1185">Reference proteome</keyword>
<evidence type="ECO:0000313" key="5">
    <source>
        <dbReference type="EMBL" id="KAF2707493.1"/>
    </source>
</evidence>
<dbReference type="GO" id="GO:0005869">
    <property type="term" value="C:dynactin complex"/>
    <property type="evidence" value="ECO:0007669"/>
    <property type="project" value="InterPro"/>
</dbReference>
<reference evidence="5" key="1">
    <citation type="journal article" date="2020" name="Stud. Mycol.">
        <title>101 Dothideomycetes genomes: a test case for predicting lifestyles and emergence of pathogens.</title>
        <authorList>
            <person name="Haridas S."/>
            <person name="Albert R."/>
            <person name="Binder M."/>
            <person name="Bloem J."/>
            <person name="Labutti K."/>
            <person name="Salamov A."/>
            <person name="Andreopoulos B."/>
            <person name="Baker S."/>
            <person name="Barry K."/>
            <person name="Bills G."/>
            <person name="Bluhm B."/>
            <person name="Cannon C."/>
            <person name="Castanera R."/>
            <person name="Culley D."/>
            <person name="Daum C."/>
            <person name="Ezra D."/>
            <person name="Gonzalez J."/>
            <person name="Henrissat B."/>
            <person name="Kuo A."/>
            <person name="Liang C."/>
            <person name="Lipzen A."/>
            <person name="Lutzoni F."/>
            <person name="Magnuson J."/>
            <person name="Mondo S."/>
            <person name="Nolan M."/>
            <person name="Ohm R."/>
            <person name="Pangilinan J."/>
            <person name="Park H.-J."/>
            <person name="Ramirez L."/>
            <person name="Alfaro M."/>
            <person name="Sun H."/>
            <person name="Tritt A."/>
            <person name="Yoshinaga Y."/>
            <person name="Zwiers L.-H."/>
            <person name="Turgeon B."/>
            <person name="Goodwin S."/>
            <person name="Spatafora J."/>
            <person name="Crous P."/>
            <person name="Grigoriev I."/>
        </authorList>
    </citation>
    <scope>NUCLEOTIDE SEQUENCE</scope>
    <source>
        <strain evidence="5">CBS 279.74</strain>
    </source>
</reference>
<feature type="coiled-coil region" evidence="3">
    <location>
        <begin position="369"/>
        <end position="396"/>
    </location>
</feature>
<gene>
    <name evidence="5" type="ORF">K504DRAFT_457989</name>
</gene>
<dbReference type="GO" id="GO:0005737">
    <property type="term" value="C:cytoplasm"/>
    <property type="evidence" value="ECO:0007669"/>
    <property type="project" value="UniProtKB-SubCell"/>
</dbReference>
<dbReference type="PANTHER" id="PTHR15346">
    <property type="entry name" value="DYNACTIN SUBUNIT"/>
    <property type="match status" value="1"/>
</dbReference>
<protein>
    <recommendedName>
        <fullName evidence="7">Dynactin-like protein subunit 2</fullName>
    </recommendedName>
</protein>
<accession>A0A6G1K4E8</accession>
<evidence type="ECO:0000256" key="4">
    <source>
        <dbReference type="SAM" id="MobiDB-lite"/>
    </source>
</evidence>
<dbReference type="Pfam" id="PF04912">
    <property type="entry name" value="Dynamitin"/>
    <property type="match status" value="1"/>
</dbReference>
<keyword evidence="3" id="KW-0175">Coiled coil</keyword>
<evidence type="ECO:0000256" key="2">
    <source>
        <dbReference type="ARBA" id="ARBA00022490"/>
    </source>
</evidence>
<comment type="subcellular location">
    <subcellularLocation>
        <location evidence="1">Cytoplasm</location>
    </subcellularLocation>
</comment>
<dbReference type="OrthoDB" id="4977at2759"/>
<evidence type="ECO:0008006" key="7">
    <source>
        <dbReference type="Google" id="ProtNLM"/>
    </source>
</evidence>
<organism evidence="5 6">
    <name type="scientific">Pleomassaria siparia CBS 279.74</name>
    <dbReference type="NCBI Taxonomy" id="1314801"/>
    <lineage>
        <taxon>Eukaryota</taxon>
        <taxon>Fungi</taxon>
        <taxon>Dikarya</taxon>
        <taxon>Ascomycota</taxon>
        <taxon>Pezizomycotina</taxon>
        <taxon>Dothideomycetes</taxon>
        <taxon>Pleosporomycetidae</taxon>
        <taxon>Pleosporales</taxon>
        <taxon>Pleomassariaceae</taxon>
        <taxon>Pleomassaria</taxon>
    </lineage>
</organism>
<feature type="compositionally biased region" description="Polar residues" evidence="4">
    <location>
        <begin position="83"/>
        <end position="97"/>
    </location>
</feature>
<evidence type="ECO:0000256" key="1">
    <source>
        <dbReference type="ARBA" id="ARBA00004496"/>
    </source>
</evidence>
<sequence>MSEVTKPKYESLPGIDTSPDVYETPELAEDVSTIQASTAVSESEDGDSDEDESAIRHQRLQTDQARNRFQPSRVDAYGVDFSDNISAQRRSYRTSTRNQRRRGEVLGDDSDDEKESFSRKLMRIKKEMQELEQEYEGRVKSGDKSKIEEKDPKEVMEFISDKVDYIYAMRRGGVRGAEPLLEKTMAKFNSYPAFAPSQRITKAIENQPPLPGSQIQKSQLDYVLDQAADFDNRLSGLEKVLGLNANSMPELGDNAPFPVFTTLEKLEKTIGVLGDASSGNLDVAALQIKNMIREANHLKEMQIEASRASPEPMLNDKSRYTRDQEAKVNALYGTLPSIDKLSPMLPLVLDRLRTLRLVHTSAWQADEVLTELEHRQSKQEDEIKKWEISLDNVEADVKVCEQSLQHNMKIVGDLVKGLEERVEKLPLGEV</sequence>
<dbReference type="Proteomes" id="UP000799428">
    <property type="component" value="Unassembled WGS sequence"/>
</dbReference>
<feature type="compositionally biased region" description="Polar residues" evidence="4">
    <location>
        <begin position="61"/>
        <end position="70"/>
    </location>
</feature>
<evidence type="ECO:0000313" key="6">
    <source>
        <dbReference type="Proteomes" id="UP000799428"/>
    </source>
</evidence>
<dbReference type="EMBL" id="MU005773">
    <property type="protein sequence ID" value="KAF2707493.1"/>
    <property type="molecule type" value="Genomic_DNA"/>
</dbReference>
<feature type="compositionally biased region" description="Acidic residues" evidence="4">
    <location>
        <begin position="42"/>
        <end position="52"/>
    </location>
</feature>
<proteinExistence type="predicted"/>
<name>A0A6G1K4E8_9PLEO</name>
<dbReference type="GO" id="GO:0007017">
    <property type="term" value="P:microtubule-based process"/>
    <property type="evidence" value="ECO:0007669"/>
    <property type="project" value="InterPro"/>
</dbReference>
<keyword evidence="2" id="KW-0963">Cytoplasm</keyword>
<evidence type="ECO:0000256" key="3">
    <source>
        <dbReference type="SAM" id="Coils"/>
    </source>
</evidence>